<reference evidence="3 4" key="1">
    <citation type="submission" date="2019-07" db="EMBL/GenBank/DDBJ databases">
        <title>Whole genome shotgun sequence of Actinotalea fermentans NBRC 105374.</title>
        <authorList>
            <person name="Hosoyama A."/>
            <person name="Uohara A."/>
            <person name="Ohji S."/>
            <person name="Ichikawa N."/>
        </authorList>
    </citation>
    <scope>NUCLEOTIDE SEQUENCE [LARGE SCALE GENOMIC DNA]</scope>
    <source>
        <strain evidence="3 4">NBRC 105374</strain>
    </source>
</reference>
<keyword evidence="2" id="KW-0812">Transmembrane</keyword>
<feature type="transmembrane region" description="Helical" evidence="2">
    <location>
        <begin position="45"/>
        <end position="66"/>
    </location>
</feature>
<name>A0A511YYP8_9CELL</name>
<proteinExistence type="predicted"/>
<dbReference type="EMBL" id="BJYK01000006">
    <property type="protein sequence ID" value="GEN80331.1"/>
    <property type="molecule type" value="Genomic_DNA"/>
</dbReference>
<dbReference type="Proteomes" id="UP000321484">
    <property type="component" value="Unassembled WGS sequence"/>
</dbReference>
<keyword evidence="2" id="KW-1133">Transmembrane helix</keyword>
<dbReference type="AlphaFoldDB" id="A0A511YYP8"/>
<evidence type="ECO:0000313" key="3">
    <source>
        <dbReference type="EMBL" id="GEN80331.1"/>
    </source>
</evidence>
<feature type="region of interest" description="Disordered" evidence="1">
    <location>
        <begin position="1"/>
        <end position="23"/>
    </location>
</feature>
<evidence type="ECO:0000256" key="2">
    <source>
        <dbReference type="SAM" id="Phobius"/>
    </source>
</evidence>
<evidence type="ECO:0000256" key="1">
    <source>
        <dbReference type="SAM" id="MobiDB-lite"/>
    </source>
</evidence>
<comment type="caution">
    <text evidence="3">The sequence shown here is derived from an EMBL/GenBank/DDBJ whole genome shotgun (WGS) entry which is preliminary data.</text>
</comment>
<sequence>MSLATTLGQSRFHGSDQPTEEIRLTRRTLRPAPPGWSGWSPRTQLALAGLGLLTAVLGTVLVVQVVSAQDLRADGRADGAALTTALEAARADVAALADAIEAAGPAVSDARALSDLLTPRAGDLSAEAVEGVTAAADALGAAVAAPAVEPTLPAWLGSPSGLAERYVSADGDELRRLRDQVAFQLERLPDLGADADARVAGLDAARADVATAAAGAVQAAQAATPRILAAGPEATPDARTRLEQAVAALAALGDAPAPDAATRTAFTAYFSAADGFRLSHEQAVAARLAAEQAAAEAAAAAADEEAARQAQEEEPWWRDWWKPGNGRDRP</sequence>
<keyword evidence="4" id="KW-1185">Reference proteome</keyword>
<accession>A0A511YYP8</accession>
<keyword evidence="2" id="KW-0472">Membrane</keyword>
<evidence type="ECO:0000313" key="4">
    <source>
        <dbReference type="Proteomes" id="UP000321484"/>
    </source>
</evidence>
<feature type="region of interest" description="Disordered" evidence="1">
    <location>
        <begin position="297"/>
        <end position="330"/>
    </location>
</feature>
<organism evidence="3 4">
    <name type="scientific">Actinotalea fermentans</name>
    <dbReference type="NCBI Taxonomy" id="43671"/>
    <lineage>
        <taxon>Bacteria</taxon>
        <taxon>Bacillati</taxon>
        <taxon>Actinomycetota</taxon>
        <taxon>Actinomycetes</taxon>
        <taxon>Micrococcales</taxon>
        <taxon>Cellulomonadaceae</taxon>
        <taxon>Actinotalea</taxon>
    </lineage>
</organism>
<dbReference type="RefSeq" id="WP_186814534.1">
    <property type="nucleotide sequence ID" value="NZ_BJYK01000006.1"/>
</dbReference>
<gene>
    <name evidence="3" type="ORF">AFE02nite_20650</name>
</gene>
<protein>
    <submittedName>
        <fullName evidence="3">Uncharacterized protein</fullName>
    </submittedName>
</protein>
<feature type="compositionally biased region" description="Basic and acidic residues" evidence="1">
    <location>
        <begin position="305"/>
        <end position="330"/>
    </location>
</feature>